<dbReference type="AlphaFoldDB" id="A0A183DD94"/>
<evidence type="ECO:0000259" key="1">
    <source>
        <dbReference type="Pfam" id="PF08326"/>
    </source>
</evidence>
<dbReference type="GO" id="GO:0006633">
    <property type="term" value="P:fatty acid biosynthetic process"/>
    <property type="evidence" value="ECO:0007669"/>
    <property type="project" value="InterPro"/>
</dbReference>
<evidence type="ECO:0000313" key="2">
    <source>
        <dbReference type="EMBL" id="VDK55657.1"/>
    </source>
</evidence>
<gene>
    <name evidence="2" type="ORF">GPUH_LOCUS6687</name>
</gene>
<accession>A0A183DD94</accession>
<dbReference type="GO" id="GO:0003989">
    <property type="term" value="F:acetyl-CoA carboxylase activity"/>
    <property type="evidence" value="ECO:0007669"/>
    <property type="project" value="InterPro"/>
</dbReference>
<dbReference type="Pfam" id="PF08326">
    <property type="entry name" value="ACC_central"/>
    <property type="match status" value="1"/>
</dbReference>
<dbReference type="WBParaSite" id="GPUH_0000669401-mRNA-1">
    <property type="protein sequence ID" value="GPUH_0000669401-mRNA-1"/>
    <property type="gene ID" value="GPUH_0000669401"/>
</dbReference>
<sequence length="220" mass="25073">MRIVGCVADIVERLPQAAAKVAVPGTTLYIVSRTGEVRCVPNLEEKFSIMLKEAVSRVQNENIRQMVILIASSDSYPMFFYYDMICKEEIRSQRNIDLAHLPKLGLHRIKGNYNIEKLKSSHNFGHLYKAEGKADPTEHRFFYRAVVRVVDSYTAEEVTCSIKNALKRACGEIAVALYRSNTIDRNHILLFIHRAPTSEEILMSSADWTNVICEAYLQCK</sequence>
<reference evidence="2 3" key="2">
    <citation type="submission" date="2018-11" db="EMBL/GenBank/DDBJ databases">
        <authorList>
            <consortium name="Pathogen Informatics"/>
        </authorList>
    </citation>
    <scope>NUCLEOTIDE SEQUENCE [LARGE SCALE GENOMIC DNA]</scope>
</reference>
<reference evidence="4" key="1">
    <citation type="submission" date="2016-06" db="UniProtKB">
        <authorList>
            <consortium name="WormBaseParasite"/>
        </authorList>
    </citation>
    <scope>IDENTIFICATION</scope>
</reference>
<evidence type="ECO:0000313" key="3">
    <source>
        <dbReference type="Proteomes" id="UP000271098"/>
    </source>
</evidence>
<protein>
    <submittedName>
        <fullName evidence="4">ACC_central domain-containing protein</fullName>
    </submittedName>
</protein>
<proteinExistence type="predicted"/>
<dbReference type="GO" id="GO:0005524">
    <property type="term" value="F:ATP binding"/>
    <property type="evidence" value="ECO:0007669"/>
    <property type="project" value="InterPro"/>
</dbReference>
<dbReference type="Proteomes" id="UP000271098">
    <property type="component" value="Unassembled WGS sequence"/>
</dbReference>
<dbReference type="InterPro" id="IPR013537">
    <property type="entry name" value="AcCoA_COase_cen"/>
</dbReference>
<feature type="domain" description="Acetyl-CoA carboxylase central" evidence="1">
    <location>
        <begin position="43"/>
        <end position="192"/>
    </location>
</feature>
<dbReference type="EMBL" id="UYRT01016103">
    <property type="protein sequence ID" value="VDK55657.1"/>
    <property type="molecule type" value="Genomic_DNA"/>
</dbReference>
<evidence type="ECO:0000313" key="4">
    <source>
        <dbReference type="WBParaSite" id="GPUH_0000669401-mRNA-1"/>
    </source>
</evidence>
<keyword evidence="3" id="KW-1185">Reference proteome</keyword>
<name>A0A183DD94_9BILA</name>
<organism evidence="4">
    <name type="scientific">Gongylonema pulchrum</name>
    <dbReference type="NCBI Taxonomy" id="637853"/>
    <lineage>
        <taxon>Eukaryota</taxon>
        <taxon>Metazoa</taxon>
        <taxon>Ecdysozoa</taxon>
        <taxon>Nematoda</taxon>
        <taxon>Chromadorea</taxon>
        <taxon>Rhabditida</taxon>
        <taxon>Spirurina</taxon>
        <taxon>Spiruromorpha</taxon>
        <taxon>Spiruroidea</taxon>
        <taxon>Gongylonematidae</taxon>
        <taxon>Gongylonema</taxon>
    </lineage>
</organism>